<dbReference type="GO" id="GO:0042597">
    <property type="term" value="C:periplasmic space"/>
    <property type="evidence" value="ECO:0007669"/>
    <property type="project" value="UniProtKB-SubCell"/>
</dbReference>
<comment type="subcellular location">
    <subcellularLocation>
        <location evidence="1">Periplasm</location>
    </subcellularLocation>
</comment>
<keyword evidence="10" id="KW-0406">Ion transport</keyword>
<evidence type="ECO:0000256" key="8">
    <source>
        <dbReference type="ARBA" id="ARBA00022833"/>
    </source>
</evidence>
<evidence type="ECO:0000256" key="5">
    <source>
        <dbReference type="ARBA" id="ARBA00022723"/>
    </source>
</evidence>
<dbReference type="GO" id="GO:0006829">
    <property type="term" value="P:zinc ion transport"/>
    <property type="evidence" value="ECO:0007669"/>
    <property type="project" value="UniProtKB-KW"/>
</dbReference>
<keyword evidence="6 13" id="KW-0732">Signal</keyword>
<dbReference type="PANTHER" id="PTHR42953:SF3">
    <property type="entry name" value="HIGH-AFFINITY ZINC UPTAKE SYSTEM PROTEIN ZNUA"/>
    <property type="match status" value="1"/>
</dbReference>
<keyword evidence="7" id="KW-0574">Periplasm</keyword>
<dbReference type="InterPro" id="IPR050492">
    <property type="entry name" value="Bact_metal-bind_prot9"/>
</dbReference>
<dbReference type="GO" id="GO:0046872">
    <property type="term" value="F:metal ion binding"/>
    <property type="evidence" value="ECO:0007669"/>
    <property type="project" value="UniProtKB-KW"/>
</dbReference>
<dbReference type="Pfam" id="PF01297">
    <property type="entry name" value="ZnuA"/>
    <property type="match status" value="1"/>
</dbReference>
<dbReference type="PANTHER" id="PTHR42953">
    <property type="entry name" value="HIGH-AFFINITY ZINC UPTAKE SYSTEM PROTEIN ZNUA-RELATED"/>
    <property type="match status" value="1"/>
</dbReference>
<evidence type="ECO:0000256" key="10">
    <source>
        <dbReference type="ARBA" id="ARBA00023065"/>
    </source>
</evidence>
<feature type="region of interest" description="Disordered" evidence="12">
    <location>
        <begin position="112"/>
        <end position="145"/>
    </location>
</feature>
<reference evidence="14" key="1">
    <citation type="submission" date="2020-11" db="EMBL/GenBank/DDBJ databases">
        <title>Agrobacterium vitis strain K377 genome.</title>
        <authorList>
            <person name="Xi H."/>
        </authorList>
    </citation>
    <scope>NUCLEOTIDE SEQUENCE</scope>
    <source>
        <strain evidence="14">K377</strain>
    </source>
</reference>
<dbReference type="InterPro" id="IPR035520">
    <property type="entry name" value="ZnuA"/>
</dbReference>
<feature type="chain" id="PRO_5042108275" description="High-affinity zinc uptake system protein ZnuA" evidence="13">
    <location>
        <begin position="20"/>
        <end position="318"/>
    </location>
</feature>
<evidence type="ECO:0000313" key="14">
    <source>
        <dbReference type="EMBL" id="MBF2716106.1"/>
    </source>
</evidence>
<proteinExistence type="inferred from homology"/>
<dbReference type="AlphaFoldDB" id="A0AAE2RD16"/>
<dbReference type="Gene3D" id="3.40.50.1980">
    <property type="entry name" value="Nitrogenase molybdenum iron protein domain"/>
    <property type="match status" value="2"/>
</dbReference>
<dbReference type="CDD" id="cd01019">
    <property type="entry name" value="ZnuA"/>
    <property type="match status" value="1"/>
</dbReference>
<dbReference type="EMBL" id="JACXXJ020000005">
    <property type="protein sequence ID" value="MBF2716106.1"/>
    <property type="molecule type" value="Genomic_DNA"/>
</dbReference>
<keyword evidence="9" id="KW-0864">Zinc transport</keyword>
<evidence type="ECO:0000256" key="12">
    <source>
        <dbReference type="SAM" id="MobiDB-lite"/>
    </source>
</evidence>
<gene>
    <name evidence="14" type="primary">znuA</name>
    <name evidence="14" type="ORF">IEI95_017985</name>
</gene>
<feature type="compositionally biased region" description="Basic and acidic residues" evidence="12">
    <location>
        <begin position="118"/>
        <end position="145"/>
    </location>
</feature>
<evidence type="ECO:0000256" key="2">
    <source>
        <dbReference type="ARBA" id="ARBA00011028"/>
    </source>
</evidence>
<keyword evidence="4" id="KW-0813">Transport</keyword>
<evidence type="ECO:0000256" key="6">
    <source>
        <dbReference type="ARBA" id="ARBA00022729"/>
    </source>
</evidence>
<evidence type="ECO:0000256" key="4">
    <source>
        <dbReference type="ARBA" id="ARBA00022448"/>
    </source>
</evidence>
<evidence type="ECO:0000256" key="11">
    <source>
        <dbReference type="ARBA" id="ARBA00023157"/>
    </source>
</evidence>
<dbReference type="InterPro" id="IPR006127">
    <property type="entry name" value="ZnuA-like"/>
</dbReference>
<keyword evidence="5" id="KW-0479">Metal-binding</keyword>
<organism evidence="14 15">
    <name type="scientific">Agrobacterium vitis</name>
    <name type="common">Rhizobium vitis</name>
    <dbReference type="NCBI Taxonomy" id="373"/>
    <lineage>
        <taxon>Bacteria</taxon>
        <taxon>Pseudomonadati</taxon>
        <taxon>Pseudomonadota</taxon>
        <taxon>Alphaproteobacteria</taxon>
        <taxon>Hyphomicrobiales</taxon>
        <taxon>Rhizobiaceae</taxon>
        <taxon>Rhizobium/Agrobacterium group</taxon>
        <taxon>Agrobacterium</taxon>
    </lineage>
</organism>
<feature type="signal peptide" evidence="13">
    <location>
        <begin position="1"/>
        <end position="19"/>
    </location>
</feature>
<keyword evidence="8" id="KW-0862">Zinc</keyword>
<evidence type="ECO:0000256" key="9">
    <source>
        <dbReference type="ARBA" id="ARBA00022906"/>
    </source>
</evidence>
<keyword evidence="11" id="KW-1015">Disulfide bond</keyword>
<evidence type="ECO:0000256" key="1">
    <source>
        <dbReference type="ARBA" id="ARBA00004418"/>
    </source>
</evidence>
<protein>
    <recommendedName>
        <fullName evidence="3">High-affinity zinc uptake system protein ZnuA</fullName>
    </recommendedName>
</protein>
<dbReference type="NCBIfam" id="NF007091">
    <property type="entry name" value="PRK09545.1"/>
    <property type="match status" value="1"/>
</dbReference>
<evidence type="ECO:0000313" key="15">
    <source>
        <dbReference type="Proteomes" id="UP000655037"/>
    </source>
</evidence>
<dbReference type="Proteomes" id="UP000655037">
    <property type="component" value="Unassembled WGS sequence"/>
</dbReference>
<evidence type="ECO:0000256" key="7">
    <source>
        <dbReference type="ARBA" id="ARBA00022764"/>
    </source>
</evidence>
<sequence length="318" mass="33553">MPLLSLIPMLLLAPGMAAAAPDVVASIKPVNSIVAAIMKGAGTPHLLVEGAGSPHDYSLKPSKAKALQQADLIFWVGPGLETFLDKPLDALAGKAKVVALAEAKGVELLPLREGGPFEAHDDGDAHEAGHGHDHDKDHGHDHEDEHGAHDMHIWLDPDNAKAMAATIAEALSTADKANAPLYAENLARFQAQVDAMDKQIDTMLAPVKDKPFIVFHDAYQYFEHRYHVTVAGSVTVSPEKAPGAERVSALQAKIKSLDAACIFAEPQFAPKLIKVVSEGSNARTGTLDPLGTGLADGPDLYPALMTDLATAMATCLKG</sequence>
<evidence type="ECO:0000256" key="3">
    <source>
        <dbReference type="ARBA" id="ARBA00015915"/>
    </source>
</evidence>
<dbReference type="FunFam" id="3.40.50.1980:FF:000028">
    <property type="entry name" value="High-affinity zinc uptake system protein znuA"/>
    <property type="match status" value="1"/>
</dbReference>
<comment type="similarity">
    <text evidence="2">Belongs to the bacterial solute-binding protein 9 family.</text>
</comment>
<accession>A0AAE2RD16</accession>
<name>A0AAE2RD16_AGRVI</name>
<evidence type="ECO:0000256" key="13">
    <source>
        <dbReference type="SAM" id="SignalP"/>
    </source>
</evidence>
<dbReference type="SUPFAM" id="SSF53807">
    <property type="entry name" value="Helical backbone' metal receptor"/>
    <property type="match status" value="1"/>
</dbReference>
<comment type="caution">
    <text evidence="14">The sequence shown here is derived from an EMBL/GenBank/DDBJ whole genome shotgun (WGS) entry which is preliminary data.</text>
</comment>